<feature type="region of interest" description="Disordered" evidence="1">
    <location>
        <begin position="145"/>
        <end position="165"/>
    </location>
</feature>
<evidence type="ECO:0000313" key="2">
    <source>
        <dbReference type="EMBL" id="QNG47549.1"/>
    </source>
</evidence>
<dbReference type="Proteomes" id="UP000515377">
    <property type="component" value="Chromosome"/>
</dbReference>
<evidence type="ECO:0000256" key="1">
    <source>
        <dbReference type="SAM" id="MobiDB-lite"/>
    </source>
</evidence>
<dbReference type="EMBL" id="CP060122">
    <property type="protein sequence ID" value="QNG47549.1"/>
    <property type="molecule type" value="Genomic_DNA"/>
</dbReference>
<proteinExistence type="predicted"/>
<organism evidence="2 3">
    <name type="scientific">Sphingobium yanoikuyae</name>
    <name type="common">Sphingomonas yanoikuyae</name>
    <dbReference type="NCBI Taxonomy" id="13690"/>
    <lineage>
        <taxon>Bacteria</taxon>
        <taxon>Pseudomonadati</taxon>
        <taxon>Pseudomonadota</taxon>
        <taxon>Alphaproteobacteria</taxon>
        <taxon>Sphingomonadales</taxon>
        <taxon>Sphingomonadaceae</taxon>
        <taxon>Sphingobium</taxon>
    </lineage>
</organism>
<sequence length="220" mass="24898">MADTASKTPERNGRITRQFVHVAIYEHPHGEDVRVFHDKGDAWDWRTRLAQEWWSKEFDDESPSRDVIGPEYFDRMGDKDRAEYFSVLECEFEGSDPKAEHFEELLTQLSLVAQPMGLSATDFQRWLPHAQAAVRKAQAILADARNPDNEGGGVMTDEPDRGTMTSDAFDDLIDDATHAVNNLIPDHLLAVLSDDERSNLLVGINDALTLVLADYIERKD</sequence>
<evidence type="ECO:0000313" key="3">
    <source>
        <dbReference type="Proteomes" id="UP000515377"/>
    </source>
</evidence>
<name>A0A9X7UDZ3_SPHYA</name>
<dbReference type="AlphaFoldDB" id="A0A9X7UDZ3"/>
<protein>
    <submittedName>
        <fullName evidence="2">Uncharacterized protein</fullName>
    </submittedName>
</protein>
<reference evidence="2 3" key="1">
    <citation type="submission" date="2020-07" db="EMBL/GenBank/DDBJ databases">
        <title>Whole genome sequence of Sphingobium yanoikuyae A3.</title>
        <authorList>
            <person name="Han S.-S."/>
        </authorList>
    </citation>
    <scope>NUCLEOTIDE SEQUENCE [LARGE SCALE GENOMIC DNA]</scope>
    <source>
        <strain evidence="2 3">A3</strain>
    </source>
</reference>
<gene>
    <name evidence="2" type="ORF">H3V42_08105</name>
</gene>
<accession>A0A9X7UDZ3</accession>